<dbReference type="InterPro" id="IPR003728">
    <property type="entry name" value="Ribosome_maturation_RimP"/>
</dbReference>
<dbReference type="InterPro" id="IPR028989">
    <property type="entry name" value="RimP_N"/>
</dbReference>
<comment type="caution">
    <text evidence="6">The sequence shown here is derived from an EMBL/GenBank/DDBJ whole genome shotgun (WGS) entry which is preliminary data.</text>
</comment>
<evidence type="ECO:0000256" key="1">
    <source>
        <dbReference type="ARBA" id="ARBA00022490"/>
    </source>
</evidence>
<dbReference type="GO" id="GO:0000028">
    <property type="term" value="P:ribosomal small subunit assembly"/>
    <property type="evidence" value="ECO:0007669"/>
    <property type="project" value="TreeGrafter"/>
</dbReference>
<dbReference type="GO" id="GO:0005829">
    <property type="term" value="C:cytosol"/>
    <property type="evidence" value="ECO:0007669"/>
    <property type="project" value="TreeGrafter"/>
</dbReference>
<protein>
    <recommendedName>
        <fullName evidence="3">Ribosome maturation factor RimP</fullName>
    </recommendedName>
</protein>
<gene>
    <name evidence="3" type="primary">rimP</name>
    <name evidence="6" type="ORF">DI526_20080</name>
</gene>
<dbReference type="InterPro" id="IPR036847">
    <property type="entry name" value="RimP_C_sf"/>
</dbReference>
<reference evidence="6 7" key="1">
    <citation type="submission" date="2017-08" db="EMBL/GenBank/DDBJ databases">
        <title>Infants hospitalized years apart are colonized by the same room-sourced microbial strains.</title>
        <authorList>
            <person name="Brooks B."/>
            <person name="Olm M.R."/>
            <person name="Firek B.A."/>
            <person name="Baker R."/>
            <person name="Thomas B.C."/>
            <person name="Morowitz M.J."/>
            <person name="Banfield J.F."/>
        </authorList>
    </citation>
    <scope>NUCLEOTIDE SEQUENCE [LARGE SCALE GENOMIC DNA]</scope>
    <source>
        <strain evidence="6">S2_003_000_R2_4</strain>
    </source>
</reference>
<dbReference type="RefSeq" id="WP_099537652.1">
    <property type="nucleotide sequence ID" value="NZ_QFQZ01000091.1"/>
</dbReference>
<dbReference type="Pfam" id="PF17384">
    <property type="entry name" value="DUF150_C"/>
    <property type="match status" value="1"/>
</dbReference>
<proteinExistence type="inferred from homology"/>
<evidence type="ECO:0000259" key="5">
    <source>
        <dbReference type="Pfam" id="PF17384"/>
    </source>
</evidence>
<evidence type="ECO:0000256" key="2">
    <source>
        <dbReference type="ARBA" id="ARBA00022517"/>
    </source>
</evidence>
<feature type="domain" description="Ribosome maturation factor RimP N-terminal" evidence="4">
    <location>
        <begin position="14"/>
        <end position="93"/>
    </location>
</feature>
<evidence type="ECO:0000313" key="7">
    <source>
        <dbReference type="Proteomes" id="UP000249393"/>
    </source>
</evidence>
<evidence type="ECO:0000256" key="3">
    <source>
        <dbReference type="HAMAP-Rule" id="MF_01077"/>
    </source>
</evidence>
<dbReference type="PANTHER" id="PTHR33867">
    <property type="entry name" value="RIBOSOME MATURATION FACTOR RIMP"/>
    <property type="match status" value="1"/>
</dbReference>
<evidence type="ECO:0000313" key="6">
    <source>
        <dbReference type="EMBL" id="PZR31304.1"/>
    </source>
</evidence>
<dbReference type="InterPro" id="IPR035956">
    <property type="entry name" value="RimP_N_sf"/>
</dbReference>
<name>A0A2W5WTP9_9CAUL</name>
<keyword evidence="2 3" id="KW-0690">Ribosome biogenesis</keyword>
<dbReference type="Pfam" id="PF02576">
    <property type="entry name" value="RimP_N"/>
    <property type="match status" value="1"/>
</dbReference>
<comment type="function">
    <text evidence="3">Required for maturation of 30S ribosomal subunits.</text>
</comment>
<dbReference type="PANTHER" id="PTHR33867:SF1">
    <property type="entry name" value="RIBOSOME MATURATION FACTOR RIMP"/>
    <property type="match status" value="1"/>
</dbReference>
<comment type="similarity">
    <text evidence="3">Belongs to the RimP family.</text>
</comment>
<sequence>MRGKTQEDRELIEMLDPVAESLGYEIVRLRLMGGAEQRRLQIMAEHPLLEDGTGGDMNVEDCARLSRAISEVMDAADPIAGEYTLEVSSPGVDRPLTRLKDFEDYAGLEARIELDRVAEGRKRFKGELAGIEDDQVGLNIEGEDDVTVYFPFAWIIDAKLVMTDTLMERGAKQRAARLQSDNDDLSESEED</sequence>
<dbReference type="SUPFAM" id="SSF75420">
    <property type="entry name" value="YhbC-like, N-terminal domain"/>
    <property type="match status" value="1"/>
</dbReference>
<dbReference type="SUPFAM" id="SSF74942">
    <property type="entry name" value="YhbC-like, C-terminal domain"/>
    <property type="match status" value="1"/>
</dbReference>
<organism evidence="6 7">
    <name type="scientific">Caulobacter segnis</name>
    <dbReference type="NCBI Taxonomy" id="88688"/>
    <lineage>
        <taxon>Bacteria</taxon>
        <taxon>Pseudomonadati</taxon>
        <taxon>Pseudomonadota</taxon>
        <taxon>Alphaproteobacteria</taxon>
        <taxon>Caulobacterales</taxon>
        <taxon>Caulobacteraceae</taxon>
        <taxon>Caulobacter</taxon>
    </lineage>
</organism>
<dbReference type="GO" id="GO:0006412">
    <property type="term" value="P:translation"/>
    <property type="evidence" value="ECO:0007669"/>
    <property type="project" value="TreeGrafter"/>
</dbReference>
<dbReference type="CDD" id="cd01734">
    <property type="entry name" value="YlxS_C"/>
    <property type="match status" value="1"/>
</dbReference>
<dbReference type="HAMAP" id="MF_01077">
    <property type="entry name" value="RimP"/>
    <property type="match status" value="1"/>
</dbReference>
<keyword evidence="1 3" id="KW-0963">Cytoplasm</keyword>
<comment type="subcellular location">
    <subcellularLocation>
        <location evidence="3">Cytoplasm</location>
    </subcellularLocation>
</comment>
<dbReference type="Gene3D" id="3.30.300.70">
    <property type="entry name" value="RimP-like superfamily, N-terminal"/>
    <property type="match status" value="1"/>
</dbReference>
<dbReference type="AlphaFoldDB" id="A0A2W5WTP9"/>
<dbReference type="Gene3D" id="2.30.30.180">
    <property type="entry name" value="Ribosome maturation factor RimP, C-terminal domain"/>
    <property type="match status" value="1"/>
</dbReference>
<evidence type="ECO:0000259" key="4">
    <source>
        <dbReference type="Pfam" id="PF02576"/>
    </source>
</evidence>
<dbReference type="NCBIfam" id="NF000932">
    <property type="entry name" value="PRK00092.2-5"/>
    <property type="match status" value="1"/>
</dbReference>
<feature type="domain" description="Ribosome maturation factor RimP C-terminal" evidence="5">
    <location>
        <begin position="96"/>
        <end position="163"/>
    </location>
</feature>
<accession>A0A2W5WTP9</accession>
<dbReference type="Proteomes" id="UP000249393">
    <property type="component" value="Unassembled WGS sequence"/>
</dbReference>
<dbReference type="EMBL" id="QFQZ01000091">
    <property type="protein sequence ID" value="PZR31304.1"/>
    <property type="molecule type" value="Genomic_DNA"/>
</dbReference>
<dbReference type="InterPro" id="IPR028998">
    <property type="entry name" value="RimP_C"/>
</dbReference>